<dbReference type="Pfam" id="PF18998">
    <property type="entry name" value="Flg_new_2"/>
    <property type="match status" value="1"/>
</dbReference>
<evidence type="ECO:0000259" key="1">
    <source>
        <dbReference type="Pfam" id="PF18998"/>
    </source>
</evidence>
<dbReference type="SUPFAM" id="SSF55486">
    <property type="entry name" value="Metalloproteases ('zincins'), catalytic domain"/>
    <property type="match status" value="1"/>
</dbReference>
<dbReference type="Proteomes" id="UP000251197">
    <property type="component" value="Unassembled WGS sequence"/>
</dbReference>
<sequence length="615" mass="68117">MHPSLYHSLFSSIQSDTEYSSDTHLPVREAILNPDSLDALFQQSLSSSEITIAIDIPGGHRIELMTVSNERYGEHCLLWRGRSLLQIGVEAQLSVARSSISDKNWQVTGRLFLADGTRLLIKPGDNGIAHISMMAPPPASVFASTRCIVQTEDIVFESQAMDTDSEPVLIHIMPAYPESTLKALGNNMATLMSSIGDWQNFANLVLQNSGIAARIQMGSPVKIPEPKTNKVSELLRETVAREGSIHSRKPGTLWDEVHKQRNATQSALVLLLAADWSDNTVGEAGSIPLPPRSDKADELEQCSLCFCPKKVGSLDIAHVFSHELGHLLGGMHDPETDMIGGHHDIVHPMFDYVCGYQSEDRTFTTTMSYPRENEVWIPYYSSSEQTWLNPKTGKRVATGIPSGKPGAADAAAFFRSSTRTISRYKENTHESFHAMSLDINPSLGGTLLPGSWGPYPAGSVQVIQATPRPGYAFDHWELDGQSAGTNPCLLVSVYTSHHIIAHFRREITSFRLKTSAITDGELKTTFNTYTINFDNKDPKQSGPDYIPGTEVQVDCIIPLEDRKKFFFAGWRVNGNSHYIQGYNFETNVPNFQNATYRLVVVMNNDITVEAIFNKK</sequence>
<gene>
    <name evidence="2" type="ORF">NCTC12120_05357</name>
</gene>
<name>A0A2X3JBC2_9ENTR</name>
<evidence type="ECO:0000313" key="3">
    <source>
        <dbReference type="Proteomes" id="UP000251197"/>
    </source>
</evidence>
<protein>
    <recommendedName>
        <fullName evidence="1">Bacterial repeat domain-containing protein</fullName>
    </recommendedName>
</protein>
<organism evidence="2 3">
    <name type="scientific">Cedecea neteri</name>
    <dbReference type="NCBI Taxonomy" id="158822"/>
    <lineage>
        <taxon>Bacteria</taxon>
        <taxon>Pseudomonadati</taxon>
        <taxon>Pseudomonadota</taxon>
        <taxon>Gammaproteobacteria</taxon>
        <taxon>Enterobacterales</taxon>
        <taxon>Enterobacteriaceae</taxon>
        <taxon>Cedecea</taxon>
    </lineage>
</organism>
<accession>A0A2X3JBC2</accession>
<dbReference type="RefSeq" id="WP_138089320.1">
    <property type="nucleotide sequence ID" value="NZ_CP023526.1"/>
</dbReference>
<reference evidence="2 3" key="1">
    <citation type="submission" date="2018-06" db="EMBL/GenBank/DDBJ databases">
        <authorList>
            <consortium name="Pathogen Informatics"/>
            <person name="Doyle S."/>
        </authorList>
    </citation>
    <scope>NUCLEOTIDE SEQUENCE [LARGE SCALE GENOMIC DNA]</scope>
    <source>
        <strain evidence="2 3">NCTC12120</strain>
    </source>
</reference>
<proteinExistence type="predicted"/>
<dbReference type="EMBL" id="UAVU01000009">
    <property type="protein sequence ID" value="SQC92165.1"/>
    <property type="molecule type" value="Genomic_DNA"/>
</dbReference>
<evidence type="ECO:0000313" key="2">
    <source>
        <dbReference type="EMBL" id="SQC92165.1"/>
    </source>
</evidence>
<feature type="domain" description="Bacterial repeat" evidence="1">
    <location>
        <begin position="436"/>
        <end position="483"/>
    </location>
</feature>
<dbReference type="InterPro" id="IPR044060">
    <property type="entry name" value="Bacterial_rp_domain"/>
</dbReference>
<dbReference type="AlphaFoldDB" id="A0A2X3JBC2"/>